<dbReference type="InterPro" id="IPR005225">
    <property type="entry name" value="Small_GTP-bd"/>
</dbReference>
<dbReference type="InterPro" id="IPR050860">
    <property type="entry name" value="FeoB_GTPase"/>
</dbReference>
<keyword evidence="4" id="KW-1003">Cell membrane</keyword>
<keyword evidence="3 17" id="KW-0813">Transport</keyword>
<feature type="binding site" evidence="15">
    <location>
        <begin position="34"/>
        <end position="38"/>
    </location>
    <ligand>
        <name>GTP</name>
        <dbReference type="ChEBI" id="CHEBI:37565"/>
        <label>1</label>
    </ligand>
</feature>
<keyword evidence="8 15" id="KW-0547">Nucleotide-binding</keyword>
<dbReference type="Gene3D" id="3.40.50.300">
    <property type="entry name" value="P-loop containing nucleotide triphosphate hydrolases"/>
    <property type="match status" value="1"/>
</dbReference>
<evidence type="ECO:0000313" key="21">
    <source>
        <dbReference type="Proteomes" id="UP000199652"/>
    </source>
</evidence>
<dbReference type="InterPro" id="IPR011642">
    <property type="entry name" value="Gate_dom"/>
</dbReference>
<dbReference type="GO" id="GO:0005886">
    <property type="term" value="C:plasma membrane"/>
    <property type="evidence" value="ECO:0007669"/>
    <property type="project" value="UniProtKB-SubCell"/>
</dbReference>
<dbReference type="Pfam" id="PF17910">
    <property type="entry name" value="FeoB_Cyto"/>
    <property type="match status" value="1"/>
</dbReference>
<evidence type="ECO:0000256" key="6">
    <source>
        <dbReference type="ARBA" id="ARBA00022519"/>
    </source>
</evidence>
<feature type="transmembrane region" description="Helical" evidence="17">
    <location>
        <begin position="589"/>
        <end position="612"/>
    </location>
</feature>
<protein>
    <recommendedName>
        <fullName evidence="14 17">Ferrous iron transport protein B</fullName>
    </recommendedName>
</protein>
<comment type="similarity">
    <text evidence="17">Belongs to the TRAFAC class TrmE-Era-EngA-EngB-Septin-like GTPase superfamily. FeoB GTPase (TC 9.A.8) family.</text>
</comment>
<gene>
    <name evidence="20" type="ORF">SAMN04488579_102139</name>
</gene>
<dbReference type="OrthoDB" id="9809127at2"/>
<feature type="binding site" evidence="15">
    <location>
        <begin position="55"/>
        <end position="58"/>
    </location>
    <ligand>
        <name>GTP</name>
        <dbReference type="ChEBI" id="CHEBI:37565"/>
        <label>1</label>
    </ligand>
</feature>
<dbReference type="CDD" id="cd01879">
    <property type="entry name" value="FeoB"/>
    <property type="match status" value="1"/>
</dbReference>
<organism evidence="20 21">
    <name type="scientific">Eubacterium barkeri</name>
    <name type="common">Clostridium barkeri</name>
    <dbReference type="NCBI Taxonomy" id="1528"/>
    <lineage>
        <taxon>Bacteria</taxon>
        <taxon>Bacillati</taxon>
        <taxon>Bacillota</taxon>
        <taxon>Clostridia</taxon>
        <taxon>Eubacteriales</taxon>
        <taxon>Eubacteriaceae</taxon>
        <taxon>Eubacterium</taxon>
    </lineage>
</organism>
<dbReference type="PANTHER" id="PTHR43185:SF1">
    <property type="entry name" value="FE(2+) TRANSPORTER FEOB"/>
    <property type="match status" value="1"/>
</dbReference>
<dbReference type="FunFam" id="3.40.50.300:FF:000426">
    <property type="entry name" value="Ferrous iron transport protein B"/>
    <property type="match status" value="1"/>
</dbReference>
<feature type="transmembrane region" description="Helical" evidence="17">
    <location>
        <begin position="289"/>
        <end position="306"/>
    </location>
</feature>
<dbReference type="InterPro" id="IPR027417">
    <property type="entry name" value="P-loop_NTPase"/>
</dbReference>
<evidence type="ECO:0000256" key="12">
    <source>
        <dbReference type="ARBA" id="ARBA00023134"/>
    </source>
</evidence>
<evidence type="ECO:0000256" key="10">
    <source>
        <dbReference type="ARBA" id="ARBA00023004"/>
    </source>
</evidence>
<dbReference type="InterPro" id="IPR030389">
    <property type="entry name" value="G_FEOB_dom"/>
</dbReference>
<feature type="binding site" evidence="16">
    <location>
        <position position="23"/>
    </location>
    <ligand>
        <name>Mg(2+)</name>
        <dbReference type="ChEBI" id="CHEBI:18420"/>
        <label>2</label>
    </ligand>
</feature>
<feature type="transmembrane region" description="Helical" evidence="17">
    <location>
        <begin position="395"/>
        <end position="418"/>
    </location>
</feature>
<evidence type="ECO:0000259" key="19">
    <source>
        <dbReference type="PROSITE" id="PS51711"/>
    </source>
</evidence>
<dbReference type="NCBIfam" id="TIGR00231">
    <property type="entry name" value="small_GTP"/>
    <property type="match status" value="1"/>
</dbReference>
<evidence type="ECO:0000256" key="4">
    <source>
        <dbReference type="ARBA" id="ARBA00022475"/>
    </source>
</evidence>
<reference evidence="21" key="1">
    <citation type="submission" date="2016-10" db="EMBL/GenBank/DDBJ databases">
        <authorList>
            <person name="Varghese N."/>
            <person name="Submissions S."/>
        </authorList>
    </citation>
    <scope>NUCLEOTIDE SEQUENCE [LARGE SCALE GENOMIC DNA]</scope>
    <source>
        <strain evidence="21">VPI 5359</strain>
    </source>
</reference>
<evidence type="ECO:0000256" key="1">
    <source>
        <dbReference type="ARBA" id="ARBA00003926"/>
    </source>
</evidence>
<dbReference type="PROSITE" id="PS51711">
    <property type="entry name" value="G_FEOB"/>
    <property type="match status" value="1"/>
</dbReference>
<proteinExistence type="inferred from homology"/>
<feature type="transmembrane region" description="Helical" evidence="17">
    <location>
        <begin position="618"/>
        <end position="636"/>
    </location>
</feature>
<keyword evidence="6" id="KW-0997">Cell inner membrane</keyword>
<feature type="binding site" evidence="15">
    <location>
        <begin position="115"/>
        <end position="118"/>
    </location>
    <ligand>
        <name>GTP</name>
        <dbReference type="ChEBI" id="CHEBI:37565"/>
        <label>1</label>
    </ligand>
</feature>
<evidence type="ECO:0000256" key="15">
    <source>
        <dbReference type="PIRSR" id="PIRSR603373-1"/>
    </source>
</evidence>
<feature type="transmembrane region" description="Helical" evidence="17">
    <location>
        <begin position="519"/>
        <end position="541"/>
    </location>
</feature>
<feature type="binding site" evidence="15">
    <location>
        <begin position="9"/>
        <end position="16"/>
    </location>
    <ligand>
        <name>GTP</name>
        <dbReference type="ChEBI" id="CHEBI:37565"/>
        <label>1</label>
    </ligand>
</feature>
<dbReference type="Pfam" id="PF07670">
    <property type="entry name" value="Gate"/>
    <property type="match status" value="2"/>
</dbReference>
<dbReference type="GO" id="GO:0046872">
    <property type="term" value="F:metal ion binding"/>
    <property type="evidence" value="ECO:0007669"/>
    <property type="project" value="UniProtKB-KW"/>
</dbReference>
<feature type="transmembrane region" description="Helical" evidence="17">
    <location>
        <begin position="326"/>
        <end position="347"/>
    </location>
</feature>
<feature type="transmembrane region" description="Helical" evidence="17">
    <location>
        <begin position="648"/>
        <end position="673"/>
    </location>
</feature>
<dbReference type="GO" id="GO:0015093">
    <property type="term" value="F:ferrous iron transmembrane transporter activity"/>
    <property type="evidence" value="ECO:0007669"/>
    <property type="project" value="UniProtKB-UniRule"/>
</dbReference>
<dbReference type="GO" id="GO:0005525">
    <property type="term" value="F:GTP binding"/>
    <property type="evidence" value="ECO:0007669"/>
    <property type="project" value="UniProtKB-KW"/>
</dbReference>
<keyword evidence="7 17" id="KW-0812">Transmembrane</keyword>
<dbReference type="EMBL" id="FNOU01000002">
    <property type="protein sequence ID" value="SDX43162.1"/>
    <property type="molecule type" value="Genomic_DNA"/>
</dbReference>
<keyword evidence="13 17" id="KW-0472">Membrane</keyword>
<evidence type="ECO:0000256" key="18">
    <source>
        <dbReference type="SAM" id="Coils"/>
    </source>
</evidence>
<evidence type="ECO:0000256" key="14">
    <source>
        <dbReference type="NCBIfam" id="TIGR00437"/>
    </source>
</evidence>
<feature type="transmembrane region" description="Helical" evidence="17">
    <location>
        <begin position="461"/>
        <end position="481"/>
    </location>
</feature>
<feature type="transmembrane region" description="Helical" evidence="17">
    <location>
        <begin position="354"/>
        <end position="375"/>
    </location>
</feature>
<feature type="domain" description="FeoB-type G" evidence="19">
    <location>
        <begin position="2"/>
        <end position="164"/>
    </location>
</feature>
<evidence type="ECO:0000313" key="20">
    <source>
        <dbReference type="EMBL" id="SDX43162.1"/>
    </source>
</evidence>
<evidence type="ECO:0000256" key="2">
    <source>
        <dbReference type="ARBA" id="ARBA00004429"/>
    </source>
</evidence>
<dbReference type="InterPro" id="IPR003373">
    <property type="entry name" value="Fe2_transport_prot-B"/>
</dbReference>
<dbReference type="Pfam" id="PF07664">
    <property type="entry name" value="FeoB_C"/>
    <property type="match status" value="1"/>
</dbReference>
<feature type="coiled-coil region" evidence="18">
    <location>
        <begin position="218"/>
        <end position="245"/>
    </location>
</feature>
<evidence type="ECO:0000256" key="11">
    <source>
        <dbReference type="ARBA" id="ARBA00023065"/>
    </source>
</evidence>
<dbReference type="SUPFAM" id="SSF52540">
    <property type="entry name" value="P-loop containing nucleoside triphosphate hydrolases"/>
    <property type="match status" value="1"/>
</dbReference>
<evidence type="ECO:0000256" key="3">
    <source>
        <dbReference type="ARBA" id="ARBA00022448"/>
    </source>
</evidence>
<dbReference type="InterPro" id="IPR006073">
    <property type="entry name" value="GTP-bd"/>
</dbReference>
<dbReference type="Proteomes" id="UP000199652">
    <property type="component" value="Unassembled WGS sequence"/>
</dbReference>
<feature type="binding site" evidence="16">
    <location>
        <position position="20"/>
    </location>
    <ligand>
        <name>Mg(2+)</name>
        <dbReference type="ChEBI" id="CHEBI:18420"/>
        <label>2</label>
    </ligand>
</feature>
<evidence type="ECO:0000256" key="5">
    <source>
        <dbReference type="ARBA" id="ARBA00022496"/>
    </source>
</evidence>
<evidence type="ECO:0000256" key="16">
    <source>
        <dbReference type="PIRSR" id="PIRSR603373-2"/>
    </source>
</evidence>
<evidence type="ECO:0000256" key="8">
    <source>
        <dbReference type="ARBA" id="ARBA00022741"/>
    </source>
</evidence>
<dbReference type="AlphaFoldDB" id="A0A1H3BMG1"/>
<keyword evidence="10 17" id="KW-0408">Iron</keyword>
<dbReference type="Pfam" id="PF02421">
    <property type="entry name" value="FeoB_N"/>
    <property type="match status" value="1"/>
</dbReference>
<comment type="function">
    <text evidence="1 17">Probable transporter of a GTP-driven Fe(2+) uptake system.</text>
</comment>
<dbReference type="Gene3D" id="1.10.287.1770">
    <property type="match status" value="1"/>
</dbReference>
<keyword evidence="9 17" id="KW-1133">Transmembrane helix</keyword>
<evidence type="ECO:0000256" key="7">
    <source>
        <dbReference type="ARBA" id="ARBA00022692"/>
    </source>
</evidence>
<dbReference type="RefSeq" id="WP_090242884.1">
    <property type="nucleotide sequence ID" value="NZ_FNOU01000002.1"/>
</dbReference>
<feature type="transmembrane region" description="Helical" evidence="17">
    <location>
        <begin position="430"/>
        <end position="455"/>
    </location>
</feature>
<keyword evidence="16" id="KW-0479">Metal-binding</keyword>
<dbReference type="STRING" id="1528.SAMN04488579_102139"/>
<dbReference type="PANTHER" id="PTHR43185">
    <property type="entry name" value="FERROUS IRON TRANSPORT PROTEIN B"/>
    <property type="match status" value="1"/>
</dbReference>
<feature type="transmembrane region" description="Helical" evidence="17">
    <location>
        <begin position="561"/>
        <end position="582"/>
    </location>
</feature>
<dbReference type="NCBIfam" id="TIGR00437">
    <property type="entry name" value="feoB"/>
    <property type="match status" value="1"/>
</dbReference>
<keyword evidence="5 17" id="KW-0410">Iron transport</keyword>
<keyword evidence="21" id="KW-1185">Reference proteome</keyword>
<keyword evidence="16" id="KW-0460">Magnesium</keyword>
<feature type="binding site" evidence="16">
    <location>
        <position position="24"/>
    </location>
    <ligand>
        <name>Mg(2+)</name>
        <dbReference type="ChEBI" id="CHEBI:18420"/>
        <label>2</label>
    </ligand>
</feature>
<sequence>MTYRVALVGNPNCGKTTLFNCLTGSNLYVGNWPGVTIEKKEGLMKGTGDEIILIDLPGIYSLAPYSMDEIVSRDFLINEAPDLMINIIDASNIERNLYLTTQLMEMGIPMIGALNMMDVLERKGILIDCEALSKAFGFPFIQISAQQELGIQELIALTDANLGRTQGKWTYPRVFPSKIQDVFDAFGKKIEGQYSDILPNYPGIFRSIKLIEQDEVLAKQEQHDIVRLDAEISEARREIREISGQDVDGAIADYRYRFITAGVEGARRQDGKDTLAIEDRIDKVLMNRFAALPIFFVFMFIIYFISINVVGNLTSSWIDGFIADGLIPWVSTVLSAIGTAQWLIALITNGAITGVGAVLTFIPQITVLFIFISVLEDSGYMARVAFMMDRAFRRFGLSGKSFIPMVVGLGCSVPAIMATRTLENERDRKLTIILTPFISCGAKMPLYVLLASAFFAEQQSIMVFSLYLVSLLVVFLSGILLSKTKFRGASSDYLLELPPYRVPSLKNTMSQVWLRVKEFIVRAGTIIFLASVVLWFLQAFGTNFQMTTDPDSSILAAFGKIIAPAFIPLGFGNWVASVSLLSGIAAKEMIISTMSVLLSGVDGGFTMALSQIFTPLSAYAYILFVLLCSPCIAALATMKRELGSWRDFLFAIVYQVGTAYLVSMAVFQIGSFIF</sequence>
<comment type="subcellular location">
    <subcellularLocation>
        <location evidence="2">Cell inner membrane</location>
        <topology evidence="2">Multi-pass membrane protein</topology>
    </subcellularLocation>
    <subcellularLocation>
        <location evidence="17">Cell membrane</location>
        <topology evidence="17">Multi-pass membrane protein</topology>
    </subcellularLocation>
</comment>
<dbReference type="InterPro" id="IPR011640">
    <property type="entry name" value="Fe2_transport_prot_B_C"/>
</dbReference>
<keyword evidence="11" id="KW-0406">Ion transport</keyword>
<name>A0A1H3BMG1_EUBBA</name>
<keyword evidence="18" id="KW-0175">Coiled coil</keyword>
<dbReference type="PRINTS" id="PR00326">
    <property type="entry name" value="GTP1OBG"/>
</dbReference>
<dbReference type="InterPro" id="IPR041069">
    <property type="entry name" value="FeoB_Cyto"/>
</dbReference>
<keyword evidence="12 15" id="KW-0342">GTP-binding</keyword>
<evidence type="ECO:0000256" key="9">
    <source>
        <dbReference type="ARBA" id="ARBA00022989"/>
    </source>
</evidence>
<evidence type="ECO:0000256" key="17">
    <source>
        <dbReference type="RuleBase" id="RU362098"/>
    </source>
</evidence>
<accession>A0A1H3BMG1</accession>
<evidence type="ECO:0000256" key="13">
    <source>
        <dbReference type="ARBA" id="ARBA00023136"/>
    </source>
</evidence>